<dbReference type="GeneID" id="301813376"/>
<reference evidence="3" key="1">
    <citation type="submission" date="2022-02" db="EMBL/GenBank/DDBJ databases">
        <title>Corynebacterium sp. from urogenital microbiome.</title>
        <authorList>
            <person name="Cappelli E.A."/>
            <person name="Ribeiro T.G."/>
            <person name="Peixe L."/>
        </authorList>
    </citation>
    <scope>NUCLEOTIDE SEQUENCE</scope>
    <source>
        <strain evidence="3">C9Ua_112</strain>
    </source>
</reference>
<dbReference type="GO" id="GO:0046872">
    <property type="term" value="F:metal ion binding"/>
    <property type="evidence" value="ECO:0007669"/>
    <property type="project" value="UniProtKB-KW"/>
</dbReference>
<evidence type="ECO:0000313" key="4">
    <source>
        <dbReference type="Proteomes" id="UP001146505"/>
    </source>
</evidence>
<dbReference type="PIRSF" id="PIRSF005962">
    <property type="entry name" value="Pept_M20D_amidohydro"/>
    <property type="match status" value="1"/>
</dbReference>
<dbReference type="PANTHER" id="PTHR11014">
    <property type="entry name" value="PEPTIDASE M20 FAMILY MEMBER"/>
    <property type="match status" value="1"/>
</dbReference>
<proteinExistence type="predicted"/>
<dbReference type="RefSeq" id="WP_070550991.1">
    <property type="nucleotide sequence ID" value="NZ_JAKMUV010000008.1"/>
</dbReference>
<dbReference type="Gene3D" id="3.30.70.360">
    <property type="match status" value="1"/>
</dbReference>
<dbReference type="InterPro" id="IPR017439">
    <property type="entry name" value="Amidohydrolase"/>
</dbReference>
<keyword evidence="1" id="KW-0464">Manganese</keyword>
<evidence type="ECO:0000313" key="3">
    <source>
        <dbReference type="EMBL" id="MCZ9305351.1"/>
    </source>
</evidence>
<dbReference type="SUPFAM" id="SSF53187">
    <property type="entry name" value="Zn-dependent exopeptidases"/>
    <property type="match status" value="1"/>
</dbReference>
<comment type="cofactor">
    <cofactor evidence="1">
        <name>Mn(2+)</name>
        <dbReference type="ChEBI" id="CHEBI:29035"/>
    </cofactor>
    <text evidence="1">The Mn(2+) ion enhances activity.</text>
</comment>
<dbReference type="Proteomes" id="UP001146505">
    <property type="component" value="Unassembled WGS sequence"/>
</dbReference>
<dbReference type="GO" id="GO:0016787">
    <property type="term" value="F:hydrolase activity"/>
    <property type="evidence" value="ECO:0007669"/>
    <property type="project" value="InterPro"/>
</dbReference>
<dbReference type="NCBIfam" id="TIGR01891">
    <property type="entry name" value="amidohydrolases"/>
    <property type="match status" value="1"/>
</dbReference>
<dbReference type="EMBL" id="JAKMUV010000008">
    <property type="protein sequence ID" value="MCZ9305351.1"/>
    <property type="molecule type" value="Genomic_DNA"/>
</dbReference>
<feature type="domain" description="Peptidase M20 dimerisation" evidence="2">
    <location>
        <begin position="203"/>
        <end position="297"/>
    </location>
</feature>
<evidence type="ECO:0000256" key="1">
    <source>
        <dbReference type="PIRSR" id="PIRSR005962-1"/>
    </source>
</evidence>
<feature type="binding site" evidence="1">
    <location>
        <position position="385"/>
    </location>
    <ligand>
        <name>Mn(2+)</name>
        <dbReference type="ChEBI" id="CHEBI:29035"/>
        <label>2</label>
    </ligand>
</feature>
<dbReference type="PANTHER" id="PTHR11014:SF63">
    <property type="entry name" value="METALLOPEPTIDASE, PUTATIVE (AFU_ORTHOLOGUE AFUA_6G09600)-RELATED"/>
    <property type="match status" value="1"/>
</dbReference>
<gene>
    <name evidence="3" type="ORF">L8U58_07410</name>
</gene>
<protein>
    <submittedName>
        <fullName evidence="3">Amidohydrolase</fullName>
    </submittedName>
</protein>
<dbReference type="Pfam" id="PF01546">
    <property type="entry name" value="Peptidase_M20"/>
    <property type="match status" value="1"/>
</dbReference>
<dbReference type="AlphaFoldDB" id="A0A9X3M6Z6"/>
<name>A0A9X3M6Z6_9CORY</name>
<dbReference type="SUPFAM" id="SSF55031">
    <property type="entry name" value="Bacterial exopeptidase dimerisation domain"/>
    <property type="match status" value="1"/>
</dbReference>
<feature type="binding site" evidence="1">
    <location>
        <position position="180"/>
    </location>
    <ligand>
        <name>Mn(2+)</name>
        <dbReference type="ChEBI" id="CHEBI:29035"/>
        <label>2</label>
    </ligand>
</feature>
<dbReference type="Gene3D" id="3.40.630.10">
    <property type="entry name" value="Zn peptidases"/>
    <property type="match status" value="1"/>
</dbReference>
<feature type="binding site" evidence="1">
    <location>
        <position position="119"/>
    </location>
    <ligand>
        <name>Mn(2+)</name>
        <dbReference type="ChEBI" id="CHEBI:29035"/>
        <label>2</label>
    </ligand>
</feature>
<keyword evidence="4" id="KW-1185">Reference proteome</keyword>
<accession>A0A9X3M6Z6</accession>
<evidence type="ECO:0000259" key="2">
    <source>
        <dbReference type="Pfam" id="PF07687"/>
    </source>
</evidence>
<dbReference type="InterPro" id="IPR036264">
    <property type="entry name" value="Bact_exopeptidase_dim_dom"/>
</dbReference>
<keyword evidence="1" id="KW-0479">Metal-binding</keyword>
<dbReference type="InterPro" id="IPR002933">
    <property type="entry name" value="Peptidase_M20"/>
</dbReference>
<sequence length="414" mass="44508">MSNEAATANIAEFISNHGVDLSWQDSFYQWMHENPELSLQEEQTAKHITARLAQMDCEVTTGIGGHGITAVFRNPGSAEIKADEPTVLMRADFDALPVQEITGLPYASKNDGVMHACGHDMHATALMGLCAVLDERRDAWHGTFIALFQPAEEVTAGASNMINDGLADKIPTPDVCLGQHILPGRLGTVMSAPGPVLAACDTITITLHGKSSHGSSPQDSIDPTFLAAMIVVRLQGIVGREVAPSDFAVITVGTLSAGHTNNTIPDTATLVLNCRFYDTDVRDKTYAAIERVVRAECDASGCEVPPEFVYSAHGELTDNSPSTFEHVRPVFDAVFGEDSIDAEPWTASEDFSEIPRHFKVPYLFWTIGTTDPELWNSGEPVPGNHHGAFAPSIEALGTSTDAALAATLSYLFRS</sequence>
<comment type="caution">
    <text evidence="3">The sequence shown here is derived from an EMBL/GenBank/DDBJ whole genome shotgun (WGS) entry which is preliminary data.</text>
</comment>
<organism evidence="3 4">
    <name type="scientific">Corynebacterium macclintockiae</name>
    <dbReference type="NCBI Taxonomy" id="2913501"/>
    <lineage>
        <taxon>Bacteria</taxon>
        <taxon>Bacillati</taxon>
        <taxon>Actinomycetota</taxon>
        <taxon>Actinomycetes</taxon>
        <taxon>Mycobacteriales</taxon>
        <taxon>Corynebacteriaceae</taxon>
        <taxon>Corynebacterium</taxon>
    </lineage>
</organism>
<dbReference type="InterPro" id="IPR011650">
    <property type="entry name" value="Peptidase_M20_dimer"/>
</dbReference>
<feature type="binding site" evidence="1">
    <location>
        <position position="117"/>
    </location>
    <ligand>
        <name>Mn(2+)</name>
        <dbReference type="ChEBI" id="CHEBI:29035"/>
        <label>2</label>
    </ligand>
</feature>
<dbReference type="Pfam" id="PF07687">
    <property type="entry name" value="M20_dimer"/>
    <property type="match status" value="1"/>
</dbReference>
<feature type="binding site" evidence="1">
    <location>
        <position position="153"/>
    </location>
    <ligand>
        <name>Mn(2+)</name>
        <dbReference type="ChEBI" id="CHEBI:29035"/>
        <label>2</label>
    </ligand>
</feature>